<dbReference type="Pfam" id="PF07099">
    <property type="entry name" value="DUF1361"/>
    <property type="match status" value="1"/>
</dbReference>
<dbReference type="OrthoDB" id="4540541at2"/>
<evidence type="ECO:0000313" key="2">
    <source>
        <dbReference type="EMBL" id="TCZ73532.1"/>
    </source>
</evidence>
<keyword evidence="1" id="KW-0472">Membrane</keyword>
<dbReference type="Proteomes" id="UP000295164">
    <property type="component" value="Unassembled WGS sequence"/>
</dbReference>
<reference evidence="2 3" key="1">
    <citation type="submission" date="2019-03" db="EMBL/GenBank/DDBJ databases">
        <authorList>
            <person name="Kim M.K.M."/>
        </authorList>
    </citation>
    <scope>NUCLEOTIDE SEQUENCE [LARGE SCALE GENOMIC DNA]</scope>
    <source>
        <strain evidence="2 3">17J68-15</strain>
    </source>
</reference>
<keyword evidence="3" id="KW-1185">Reference proteome</keyword>
<dbReference type="InterPro" id="IPR009793">
    <property type="entry name" value="DUF1361"/>
</dbReference>
<proteinExistence type="predicted"/>
<sequence>MRFFNRIVAAVRRLDAAERVLLASIAFPAGLSAWRFAYSGSRFFLFLNWNLLLALIPFLLTRQLLRRVDWIESRWGFRFLFGLWLLFLPNTFYISTDLLHLRQRPGLPLWYDLVLLLAFAWNGLLLGVQSLWQMERVLLARWGLRRSWLFVFPVLALCSFGVYIGRYLRYNSWDLLLAPGGLARDLFDLFRHPFANRFDWSMIVCFFGFLVLVYESMRRTAAEKGPGGN</sequence>
<accession>A0A4V2WMZ4</accession>
<comment type="caution">
    <text evidence="2">The sequence shown here is derived from an EMBL/GenBank/DDBJ whole genome shotgun (WGS) entry which is preliminary data.</text>
</comment>
<dbReference type="EMBL" id="SKFH01000006">
    <property type="protein sequence ID" value="TCZ73532.1"/>
    <property type="molecule type" value="Genomic_DNA"/>
</dbReference>
<feature type="transmembrane region" description="Helical" evidence="1">
    <location>
        <begin position="148"/>
        <end position="168"/>
    </location>
</feature>
<feature type="transmembrane region" description="Helical" evidence="1">
    <location>
        <begin position="77"/>
        <end position="96"/>
    </location>
</feature>
<keyword evidence="1" id="KW-1133">Transmembrane helix</keyword>
<dbReference type="AlphaFoldDB" id="A0A4V2WMZ4"/>
<evidence type="ECO:0000256" key="1">
    <source>
        <dbReference type="SAM" id="Phobius"/>
    </source>
</evidence>
<feature type="transmembrane region" description="Helical" evidence="1">
    <location>
        <begin position="198"/>
        <end position="214"/>
    </location>
</feature>
<keyword evidence="1" id="KW-0812">Transmembrane</keyword>
<organism evidence="2 3">
    <name type="scientific">Flaviaesturariibacter aridisoli</name>
    <dbReference type="NCBI Taxonomy" id="2545761"/>
    <lineage>
        <taxon>Bacteria</taxon>
        <taxon>Pseudomonadati</taxon>
        <taxon>Bacteroidota</taxon>
        <taxon>Chitinophagia</taxon>
        <taxon>Chitinophagales</taxon>
        <taxon>Chitinophagaceae</taxon>
        <taxon>Flaviaestuariibacter</taxon>
    </lineage>
</organism>
<feature type="transmembrane region" description="Helical" evidence="1">
    <location>
        <begin position="20"/>
        <end position="37"/>
    </location>
</feature>
<gene>
    <name evidence="2" type="ORF">E0486_06100</name>
</gene>
<dbReference type="RefSeq" id="WP_131851260.1">
    <property type="nucleotide sequence ID" value="NZ_SKFH01000006.1"/>
</dbReference>
<feature type="transmembrane region" description="Helical" evidence="1">
    <location>
        <begin position="43"/>
        <end position="65"/>
    </location>
</feature>
<feature type="transmembrane region" description="Helical" evidence="1">
    <location>
        <begin position="108"/>
        <end position="128"/>
    </location>
</feature>
<name>A0A4V2WMZ4_9BACT</name>
<evidence type="ECO:0000313" key="3">
    <source>
        <dbReference type="Proteomes" id="UP000295164"/>
    </source>
</evidence>
<protein>
    <submittedName>
        <fullName evidence="2">DUF1361 domain-containing protein</fullName>
    </submittedName>
</protein>